<gene>
    <name evidence="2" type="ORF">COCNU_08G008810</name>
</gene>
<evidence type="ECO:0000313" key="2">
    <source>
        <dbReference type="EMBL" id="KAG1359435.1"/>
    </source>
</evidence>
<evidence type="ECO:0000313" key="3">
    <source>
        <dbReference type="Proteomes" id="UP000797356"/>
    </source>
</evidence>
<proteinExistence type="predicted"/>
<dbReference type="EMBL" id="CM017879">
    <property type="protein sequence ID" value="KAG1359435.1"/>
    <property type="molecule type" value="Genomic_DNA"/>
</dbReference>
<feature type="compositionally biased region" description="Basic residues" evidence="1">
    <location>
        <begin position="10"/>
        <end position="25"/>
    </location>
</feature>
<dbReference type="Proteomes" id="UP000797356">
    <property type="component" value="Chromosome 8"/>
</dbReference>
<evidence type="ECO:0000256" key="1">
    <source>
        <dbReference type="SAM" id="MobiDB-lite"/>
    </source>
</evidence>
<reference evidence="2" key="2">
    <citation type="submission" date="2019-07" db="EMBL/GenBank/DDBJ databases">
        <authorList>
            <person name="Yang Y."/>
            <person name="Bocs S."/>
            <person name="Baudouin L."/>
        </authorList>
    </citation>
    <scope>NUCLEOTIDE SEQUENCE</scope>
    <source>
        <tissue evidence="2">Spear leaf of Hainan Tall coconut</tissue>
    </source>
</reference>
<protein>
    <submittedName>
        <fullName evidence="2">Uncharacterized protein</fullName>
    </submittedName>
</protein>
<sequence length="70" mass="8128">MGVLVDRTPGKRQRRSPRRSKKYPGRRQSIWNMQNTATRRGSMMRGANCISRIGAELSRDRKGWWPLSIA</sequence>
<accession>A0A8K0IIP0</accession>
<keyword evidence="3" id="KW-1185">Reference proteome</keyword>
<reference evidence="2" key="1">
    <citation type="journal article" date="2017" name="Gigascience">
        <title>The genome draft of coconut (Cocos nucifera).</title>
        <authorList>
            <person name="Xiao Y."/>
            <person name="Xu P."/>
            <person name="Fan H."/>
            <person name="Baudouin L."/>
            <person name="Xia W."/>
            <person name="Bocs S."/>
            <person name="Xu J."/>
            <person name="Li Q."/>
            <person name="Guo A."/>
            <person name="Zhou L."/>
            <person name="Li J."/>
            <person name="Wu Y."/>
            <person name="Ma Z."/>
            <person name="Armero A."/>
            <person name="Issali A.E."/>
            <person name="Liu N."/>
            <person name="Peng M."/>
            <person name="Yang Y."/>
        </authorList>
    </citation>
    <scope>NUCLEOTIDE SEQUENCE</scope>
    <source>
        <tissue evidence="2">Spear leaf of Hainan Tall coconut</tissue>
    </source>
</reference>
<dbReference type="AlphaFoldDB" id="A0A8K0IIP0"/>
<name>A0A8K0IIP0_COCNU</name>
<comment type="caution">
    <text evidence="2">The sequence shown here is derived from an EMBL/GenBank/DDBJ whole genome shotgun (WGS) entry which is preliminary data.</text>
</comment>
<organism evidence="2 3">
    <name type="scientific">Cocos nucifera</name>
    <name type="common">Coconut palm</name>
    <dbReference type="NCBI Taxonomy" id="13894"/>
    <lineage>
        <taxon>Eukaryota</taxon>
        <taxon>Viridiplantae</taxon>
        <taxon>Streptophyta</taxon>
        <taxon>Embryophyta</taxon>
        <taxon>Tracheophyta</taxon>
        <taxon>Spermatophyta</taxon>
        <taxon>Magnoliopsida</taxon>
        <taxon>Liliopsida</taxon>
        <taxon>Arecaceae</taxon>
        <taxon>Arecoideae</taxon>
        <taxon>Cocoseae</taxon>
        <taxon>Attaleinae</taxon>
        <taxon>Cocos</taxon>
    </lineage>
</organism>
<feature type="region of interest" description="Disordered" evidence="1">
    <location>
        <begin position="1"/>
        <end position="26"/>
    </location>
</feature>